<dbReference type="RefSeq" id="WP_050598099.1">
    <property type="nucleotide sequence ID" value="NZ_CAXYJF010000010.1"/>
</dbReference>
<dbReference type="PROSITE" id="PS51186">
    <property type="entry name" value="GNAT"/>
    <property type="match status" value="1"/>
</dbReference>
<dbReference type="EMBL" id="DACWOD010000006">
    <property type="protein sequence ID" value="HAU2396547.1"/>
    <property type="molecule type" value="Genomic_DNA"/>
</dbReference>
<evidence type="ECO:0000313" key="3">
    <source>
        <dbReference type="Proteomes" id="UP000863577"/>
    </source>
</evidence>
<dbReference type="PANTHER" id="PTHR43441">
    <property type="entry name" value="RIBOSOMAL-PROTEIN-SERINE ACETYLTRANSFERASE"/>
    <property type="match status" value="1"/>
</dbReference>
<dbReference type="PANTHER" id="PTHR43441:SF3">
    <property type="entry name" value="ACETYLTRANSFERASE"/>
    <property type="match status" value="1"/>
</dbReference>
<organism evidence="2 3">
    <name type="scientific">Legionella pneumophila</name>
    <dbReference type="NCBI Taxonomy" id="446"/>
    <lineage>
        <taxon>Bacteria</taxon>
        <taxon>Pseudomonadati</taxon>
        <taxon>Pseudomonadota</taxon>
        <taxon>Gammaproteobacteria</taxon>
        <taxon>Legionellales</taxon>
        <taxon>Legionellaceae</taxon>
        <taxon>Legionella</taxon>
    </lineage>
</organism>
<dbReference type="Pfam" id="PF13302">
    <property type="entry name" value="Acetyltransf_3"/>
    <property type="match status" value="1"/>
</dbReference>
<proteinExistence type="predicted"/>
<dbReference type="Gene3D" id="3.40.630.30">
    <property type="match status" value="1"/>
</dbReference>
<dbReference type="InterPro" id="IPR016181">
    <property type="entry name" value="Acyl_CoA_acyltransferase"/>
</dbReference>
<gene>
    <name evidence="2" type="ORF">JBK99_09435</name>
</gene>
<dbReference type="AlphaFoldDB" id="A0AAN5T4W3"/>
<name>A0AAN5T4W3_LEGPN</name>
<dbReference type="InterPro" id="IPR000182">
    <property type="entry name" value="GNAT_dom"/>
</dbReference>
<comment type="caution">
    <text evidence="2">The sequence shown here is derived from an EMBL/GenBank/DDBJ whole genome shotgun (WGS) entry which is preliminary data.</text>
</comment>
<sequence>MLPEIETERLILRPPKLGDEKPLNQAINRSLPELQRWMPWAKDPSMQPTIRYVKEGITSWGSDAPHDFPMVIIHKESQHIIGASGFNDRSKPEVPLFEIGYWLETIFTGQGLATEMVYALTRFAFESFHAARVQIVTQVGNEASRRVAEKCGFILEATLKNYCVDSLSGKPSDDWIFVRFNEEKL</sequence>
<reference evidence="2" key="1">
    <citation type="journal article" date="2018" name="Genome Biol.">
        <title>SKESA: strategic k-mer extension for scrupulous assemblies.</title>
        <authorList>
            <person name="Souvorov A."/>
            <person name="Agarwala R."/>
            <person name="Lipman D.J."/>
        </authorList>
    </citation>
    <scope>NUCLEOTIDE SEQUENCE</scope>
    <source>
        <strain evidence="2">CL18-200174</strain>
    </source>
</reference>
<accession>A0AAN5T4W3</accession>
<dbReference type="Proteomes" id="UP000863577">
    <property type="component" value="Unassembled WGS sequence"/>
</dbReference>
<dbReference type="GO" id="GO:1990189">
    <property type="term" value="F:protein N-terminal-serine acetyltransferase activity"/>
    <property type="evidence" value="ECO:0007669"/>
    <property type="project" value="TreeGrafter"/>
</dbReference>
<evidence type="ECO:0000259" key="1">
    <source>
        <dbReference type="PROSITE" id="PS51186"/>
    </source>
</evidence>
<dbReference type="GO" id="GO:0008999">
    <property type="term" value="F:protein-N-terminal-alanine acetyltransferase activity"/>
    <property type="evidence" value="ECO:0007669"/>
    <property type="project" value="TreeGrafter"/>
</dbReference>
<feature type="domain" description="N-acetyltransferase" evidence="1">
    <location>
        <begin position="10"/>
        <end position="174"/>
    </location>
</feature>
<protein>
    <submittedName>
        <fullName evidence="2">GNAT family N-acetyltransferase</fullName>
    </submittedName>
</protein>
<reference evidence="2" key="2">
    <citation type="submission" date="2019-09" db="EMBL/GenBank/DDBJ databases">
        <authorList>
            <consortium name="NCBI Pathogen Detection Project"/>
        </authorList>
    </citation>
    <scope>NUCLEOTIDE SEQUENCE</scope>
    <source>
        <strain evidence="2">CL18-200174</strain>
    </source>
</reference>
<dbReference type="InterPro" id="IPR051908">
    <property type="entry name" value="Ribosomal_N-acetyltransferase"/>
</dbReference>
<dbReference type="GO" id="GO:0005737">
    <property type="term" value="C:cytoplasm"/>
    <property type="evidence" value="ECO:0007669"/>
    <property type="project" value="TreeGrafter"/>
</dbReference>
<evidence type="ECO:0000313" key="2">
    <source>
        <dbReference type="EMBL" id="HAU2396547.1"/>
    </source>
</evidence>
<dbReference type="SUPFAM" id="SSF55729">
    <property type="entry name" value="Acyl-CoA N-acyltransferases (Nat)"/>
    <property type="match status" value="1"/>
</dbReference>